<evidence type="ECO:0000313" key="2">
    <source>
        <dbReference type="Proteomes" id="UP000593564"/>
    </source>
</evidence>
<gene>
    <name evidence="1" type="ORF">HYC85_004640</name>
</gene>
<proteinExistence type="predicted"/>
<sequence length="93" mass="10394">MDIAEALHHIQELAHSVNHRAHCFQPFNTTKECMEAEPNLDNFTIDYTASNAAIFRCGVFLLMALGKTKSMQQGWMAWVCLNSEQVGQGSGLH</sequence>
<dbReference type="AlphaFoldDB" id="A0A7J7HY56"/>
<dbReference type="Proteomes" id="UP000593564">
    <property type="component" value="Unassembled WGS sequence"/>
</dbReference>
<protein>
    <submittedName>
        <fullName evidence="1">Uncharacterized protein</fullName>
    </submittedName>
</protein>
<accession>A0A7J7HY56</accession>
<organism evidence="1 2">
    <name type="scientific">Camellia sinensis</name>
    <name type="common">Tea plant</name>
    <name type="synonym">Thea sinensis</name>
    <dbReference type="NCBI Taxonomy" id="4442"/>
    <lineage>
        <taxon>Eukaryota</taxon>
        <taxon>Viridiplantae</taxon>
        <taxon>Streptophyta</taxon>
        <taxon>Embryophyta</taxon>
        <taxon>Tracheophyta</taxon>
        <taxon>Spermatophyta</taxon>
        <taxon>Magnoliopsida</taxon>
        <taxon>eudicotyledons</taxon>
        <taxon>Gunneridae</taxon>
        <taxon>Pentapetalae</taxon>
        <taxon>asterids</taxon>
        <taxon>Ericales</taxon>
        <taxon>Theaceae</taxon>
        <taxon>Camellia</taxon>
    </lineage>
</organism>
<keyword evidence="2" id="KW-1185">Reference proteome</keyword>
<evidence type="ECO:0000313" key="1">
    <source>
        <dbReference type="EMBL" id="KAF5957415.1"/>
    </source>
</evidence>
<reference evidence="1 2" key="2">
    <citation type="submission" date="2020-07" db="EMBL/GenBank/DDBJ databases">
        <title>Genome assembly of wild tea tree DASZ reveals pedigree and selection history of tea varieties.</title>
        <authorList>
            <person name="Zhang W."/>
        </authorList>
    </citation>
    <scope>NUCLEOTIDE SEQUENCE [LARGE SCALE GENOMIC DNA]</scope>
    <source>
        <strain evidence="2">cv. G240</strain>
        <tissue evidence="1">Leaf</tissue>
    </source>
</reference>
<comment type="caution">
    <text evidence="1">The sequence shown here is derived from an EMBL/GenBank/DDBJ whole genome shotgun (WGS) entry which is preliminary data.</text>
</comment>
<reference evidence="2" key="1">
    <citation type="journal article" date="2020" name="Nat. Commun.">
        <title>Genome assembly of wild tea tree DASZ reveals pedigree and selection history of tea varieties.</title>
        <authorList>
            <person name="Zhang W."/>
            <person name="Zhang Y."/>
            <person name="Qiu H."/>
            <person name="Guo Y."/>
            <person name="Wan H."/>
            <person name="Zhang X."/>
            <person name="Scossa F."/>
            <person name="Alseekh S."/>
            <person name="Zhang Q."/>
            <person name="Wang P."/>
            <person name="Xu L."/>
            <person name="Schmidt M.H."/>
            <person name="Jia X."/>
            <person name="Li D."/>
            <person name="Zhu A."/>
            <person name="Guo F."/>
            <person name="Chen W."/>
            <person name="Ni D."/>
            <person name="Usadel B."/>
            <person name="Fernie A.R."/>
            <person name="Wen W."/>
        </authorList>
    </citation>
    <scope>NUCLEOTIDE SEQUENCE [LARGE SCALE GENOMIC DNA]</scope>
    <source>
        <strain evidence="2">cv. G240</strain>
    </source>
</reference>
<name>A0A7J7HY56_CAMSI</name>
<dbReference type="EMBL" id="JACBKZ010000002">
    <property type="protein sequence ID" value="KAF5957415.1"/>
    <property type="molecule type" value="Genomic_DNA"/>
</dbReference>